<evidence type="ECO:0000256" key="1">
    <source>
        <dbReference type="ARBA" id="ARBA00004141"/>
    </source>
</evidence>
<comment type="domain">
    <text evidence="12">The histidine box domains are involved in binding the catalytic metal ions.</text>
</comment>
<dbReference type="PANTHER" id="PTHR11351">
    <property type="entry name" value="ACYL-COA DESATURASE"/>
    <property type="match status" value="1"/>
</dbReference>
<proteinExistence type="inferred from homology"/>
<feature type="domain" description="Fatty acid desaturase" evidence="14">
    <location>
        <begin position="107"/>
        <end position="314"/>
    </location>
</feature>
<keyword evidence="7 12" id="KW-0560">Oxidoreductase</keyword>
<evidence type="ECO:0000256" key="12">
    <source>
        <dbReference type="RuleBase" id="RU000581"/>
    </source>
</evidence>
<feature type="transmembrane region" description="Helical" evidence="13">
    <location>
        <begin position="110"/>
        <end position="133"/>
    </location>
</feature>
<protein>
    <submittedName>
        <fullName evidence="15">Acyl-CoA desaturase 1</fullName>
    </submittedName>
</protein>
<dbReference type="CDD" id="cd03505">
    <property type="entry name" value="Delta9-FADS-like"/>
    <property type="match status" value="1"/>
</dbReference>
<keyword evidence="8" id="KW-0408">Iron</keyword>
<dbReference type="GO" id="GO:0004768">
    <property type="term" value="F:stearoyl-CoA 9-desaturase activity"/>
    <property type="evidence" value="ECO:0007669"/>
    <property type="project" value="TreeGrafter"/>
</dbReference>
<name>A0A0A9ZCN0_LYGHE</name>
<keyword evidence="3 12" id="KW-0444">Lipid biosynthesis</keyword>
<reference evidence="15" key="2">
    <citation type="submission" date="2014-07" db="EMBL/GenBank/DDBJ databases">
        <authorList>
            <person name="Hull J."/>
        </authorList>
    </citation>
    <scope>NUCLEOTIDE SEQUENCE</scope>
</reference>
<evidence type="ECO:0000256" key="9">
    <source>
        <dbReference type="ARBA" id="ARBA00023098"/>
    </source>
</evidence>
<dbReference type="InterPro" id="IPR015876">
    <property type="entry name" value="Acyl-CoA_DS"/>
</dbReference>
<feature type="transmembrane region" description="Helical" evidence="13">
    <location>
        <begin position="78"/>
        <end position="98"/>
    </location>
</feature>
<evidence type="ECO:0000256" key="3">
    <source>
        <dbReference type="ARBA" id="ARBA00022516"/>
    </source>
</evidence>
<evidence type="ECO:0000256" key="4">
    <source>
        <dbReference type="ARBA" id="ARBA00022692"/>
    </source>
</evidence>
<dbReference type="GO" id="GO:0006636">
    <property type="term" value="P:unsaturated fatty acid biosynthetic process"/>
    <property type="evidence" value="ECO:0007669"/>
    <property type="project" value="TreeGrafter"/>
</dbReference>
<evidence type="ECO:0000256" key="6">
    <source>
        <dbReference type="ARBA" id="ARBA00022989"/>
    </source>
</evidence>
<keyword evidence="10 13" id="KW-0472">Membrane</keyword>
<feature type="transmembrane region" description="Helical" evidence="13">
    <location>
        <begin position="6"/>
        <end position="27"/>
    </location>
</feature>
<evidence type="ECO:0000256" key="10">
    <source>
        <dbReference type="ARBA" id="ARBA00023136"/>
    </source>
</evidence>
<gene>
    <name evidence="15" type="primary">Scd1_1</name>
    <name evidence="16" type="synonym">Scd1_2</name>
    <name evidence="15" type="ORF">CM83_38065</name>
    <name evidence="16" type="ORF">CM83_38066</name>
</gene>
<dbReference type="InterPro" id="IPR005804">
    <property type="entry name" value="FA_desaturase_dom"/>
</dbReference>
<dbReference type="AlphaFoldDB" id="A0A0A9ZCN0"/>
<sequence length="403" mass="47034">KCSSVLHAFNSFLVLLFLGCHPTYICLKMTITTNKMIAGRTETFSTPLTHTTVERKQITLTNGKSQLSQNKPSYKLEIVWFNATFFFIVNALSFYGIYEYFFLRLPWTTFFYMWFLITFTGLGITAGAHRLWAHKCYKAKAPMRILLAICNLAAFQNSIYDWVRDHRVHHRFVDTDTDPHNSTRGFFFSHIGWLMVKKHPDVKRKGKLVDMSDLRSDPIVMFQHKYYSYLMPIFAFILPAAIPIYFCGTDPWYAFRMYSLTRWSIVLHGTWCVNSVAHMFGYKPYDRSISSTQNIWVSSFVLGEGWHNYHHAFPWDYKASEFPYYVNFTTAFIDVCARIGWAYDLKTVKQEVINRRAQLTGNRSHASVTLRGSSENNDIWGWDDDALTQEQREMASISFPKAC</sequence>
<evidence type="ECO:0000256" key="8">
    <source>
        <dbReference type="ARBA" id="ARBA00023004"/>
    </source>
</evidence>
<accession>A0A0A9ZCN0</accession>
<evidence type="ECO:0000256" key="2">
    <source>
        <dbReference type="ARBA" id="ARBA00009295"/>
    </source>
</evidence>
<comment type="similarity">
    <text evidence="2 12">Belongs to the fatty acid desaturase type 1 family.</text>
</comment>
<keyword evidence="5" id="KW-0276">Fatty acid metabolism</keyword>
<feature type="transmembrane region" description="Helical" evidence="13">
    <location>
        <begin position="226"/>
        <end position="247"/>
    </location>
</feature>
<dbReference type="GO" id="GO:0005789">
    <property type="term" value="C:endoplasmic reticulum membrane"/>
    <property type="evidence" value="ECO:0007669"/>
    <property type="project" value="TreeGrafter"/>
</dbReference>
<evidence type="ECO:0000313" key="15">
    <source>
        <dbReference type="EMBL" id="JAG42199.1"/>
    </source>
</evidence>
<dbReference type="Pfam" id="PF00487">
    <property type="entry name" value="FA_desaturase"/>
    <property type="match status" value="1"/>
</dbReference>
<comment type="cofactor">
    <cofactor evidence="12">
        <name>Fe(2+)</name>
        <dbReference type="ChEBI" id="CHEBI:29033"/>
    </cofactor>
</comment>
<evidence type="ECO:0000256" key="7">
    <source>
        <dbReference type="ARBA" id="ARBA00023002"/>
    </source>
</evidence>
<organism evidence="15">
    <name type="scientific">Lygus hesperus</name>
    <name type="common">Western plant bug</name>
    <dbReference type="NCBI Taxonomy" id="30085"/>
    <lineage>
        <taxon>Eukaryota</taxon>
        <taxon>Metazoa</taxon>
        <taxon>Ecdysozoa</taxon>
        <taxon>Arthropoda</taxon>
        <taxon>Hexapoda</taxon>
        <taxon>Insecta</taxon>
        <taxon>Pterygota</taxon>
        <taxon>Neoptera</taxon>
        <taxon>Paraneoptera</taxon>
        <taxon>Hemiptera</taxon>
        <taxon>Heteroptera</taxon>
        <taxon>Panheteroptera</taxon>
        <taxon>Cimicomorpha</taxon>
        <taxon>Miridae</taxon>
        <taxon>Mirini</taxon>
        <taxon>Lygus</taxon>
    </lineage>
</organism>
<keyword evidence="6 13" id="KW-1133">Transmembrane helix</keyword>
<evidence type="ECO:0000259" key="14">
    <source>
        <dbReference type="Pfam" id="PF00487"/>
    </source>
</evidence>
<keyword evidence="4 12" id="KW-0812">Transmembrane</keyword>
<evidence type="ECO:0000313" key="16">
    <source>
        <dbReference type="EMBL" id="JAG42200.1"/>
    </source>
</evidence>
<evidence type="ECO:0000256" key="5">
    <source>
        <dbReference type="ARBA" id="ARBA00022832"/>
    </source>
</evidence>
<keyword evidence="9" id="KW-0443">Lipid metabolism</keyword>
<dbReference type="EMBL" id="GBHO01001404">
    <property type="protein sequence ID" value="JAG42200.1"/>
    <property type="molecule type" value="Transcribed_RNA"/>
</dbReference>
<feature type="non-terminal residue" evidence="15">
    <location>
        <position position="1"/>
    </location>
</feature>
<dbReference type="GO" id="GO:0005506">
    <property type="term" value="F:iron ion binding"/>
    <property type="evidence" value="ECO:0007669"/>
    <property type="project" value="TreeGrafter"/>
</dbReference>
<dbReference type="PANTHER" id="PTHR11351:SF98">
    <property type="entry name" value="RE43130P"/>
    <property type="match status" value="1"/>
</dbReference>
<keyword evidence="11 12" id="KW-0275">Fatty acid biosynthesis</keyword>
<reference evidence="15" key="1">
    <citation type="journal article" date="2014" name="PLoS ONE">
        <title>Transcriptome-Based Identification of ABC Transporters in the Western Tarnished Plant Bug Lygus hesperus.</title>
        <authorList>
            <person name="Hull J.J."/>
            <person name="Chaney K."/>
            <person name="Geib S.M."/>
            <person name="Fabrick J.A."/>
            <person name="Brent C.S."/>
            <person name="Walsh D."/>
            <person name="Lavine L.C."/>
        </authorList>
    </citation>
    <scope>NUCLEOTIDE SEQUENCE</scope>
</reference>
<comment type="subcellular location">
    <subcellularLocation>
        <location evidence="1">Membrane</location>
        <topology evidence="1">Multi-pass membrane protein</topology>
    </subcellularLocation>
</comment>
<dbReference type="PRINTS" id="PR00075">
    <property type="entry name" value="FACDDSATRASE"/>
</dbReference>
<dbReference type="EMBL" id="GBHO01001405">
    <property type="protein sequence ID" value="JAG42199.1"/>
    <property type="molecule type" value="Transcribed_RNA"/>
</dbReference>
<evidence type="ECO:0000256" key="13">
    <source>
        <dbReference type="SAM" id="Phobius"/>
    </source>
</evidence>
<evidence type="ECO:0000256" key="11">
    <source>
        <dbReference type="ARBA" id="ARBA00023160"/>
    </source>
</evidence>